<proteinExistence type="predicted"/>
<evidence type="ECO:0000313" key="2">
    <source>
        <dbReference type="Proteomes" id="UP000516367"/>
    </source>
</evidence>
<accession>A0A7H0XDD2</accession>
<dbReference type="EMBL" id="MT884009">
    <property type="protein sequence ID" value="QNR53022.1"/>
    <property type="molecule type" value="Genomic_DNA"/>
</dbReference>
<sequence>MAGMPLRRVINMLYQKHELCAEKELNFDKVIHRYCYGKTGRQLRRCTPTFFHPSRRLSPEEATAERVAYNWEVVYDIDRSDVASVLENFENTYTQVEDFY</sequence>
<protein>
    <submittedName>
        <fullName evidence="1">Uncharacterized protein</fullName>
    </submittedName>
</protein>
<organism evidence="1 2">
    <name type="scientific">Escherichia phage vb_EcoM_bov11CS3</name>
    <dbReference type="NCBI Taxonomy" id="2763522"/>
    <lineage>
        <taxon>Viruses</taxon>
        <taxon>Duplodnaviria</taxon>
        <taxon>Heunggongvirae</taxon>
        <taxon>Uroviricota</taxon>
        <taxon>Caudoviricetes</taxon>
        <taxon>Vequintavirinae</taxon>
        <taxon>Vequintavirus</taxon>
        <taxon>Vequintavirus slur16</taxon>
    </lineage>
</organism>
<reference evidence="1 2" key="1">
    <citation type="submission" date="2020-08" db="EMBL/GenBank/DDBJ databases">
        <title>Complete genomes of novel bovine T4, rv5-like and Dillon viruses effective against Escherichia coli O157.</title>
        <authorList>
            <person name="Svab D."/>
            <person name="Falgenhauer L."/>
            <person name="Chakraborty T."/>
            <person name="Toth I."/>
        </authorList>
    </citation>
    <scope>NUCLEOTIDE SEQUENCE [LARGE SCALE GENOMIC DNA]</scope>
</reference>
<name>A0A7H0XDD2_9CAUD</name>
<dbReference type="Proteomes" id="UP000516367">
    <property type="component" value="Segment"/>
</dbReference>
<evidence type="ECO:0000313" key="1">
    <source>
        <dbReference type="EMBL" id="QNR53022.1"/>
    </source>
</evidence>